<protein>
    <recommendedName>
        <fullName evidence="1">F-box domain-containing protein</fullName>
    </recommendedName>
</protein>
<organism evidence="2 3">
    <name type="scientific">Rotaria sordida</name>
    <dbReference type="NCBI Taxonomy" id="392033"/>
    <lineage>
        <taxon>Eukaryota</taxon>
        <taxon>Metazoa</taxon>
        <taxon>Spiralia</taxon>
        <taxon>Gnathifera</taxon>
        <taxon>Rotifera</taxon>
        <taxon>Eurotatoria</taxon>
        <taxon>Bdelloidea</taxon>
        <taxon>Philodinida</taxon>
        <taxon>Philodinidae</taxon>
        <taxon>Rotaria</taxon>
    </lineage>
</organism>
<evidence type="ECO:0000259" key="1">
    <source>
        <dbReference type="PROSITE" id="PS50181"/>
    </source>
</evidence>
<proteinExistence type="predicted"/>
<feature type="domain" description="F-box" evidence="1">
    <location>
        <begin position="1"/>
        <end position="64"/>
    </location>
</feature>
<dbReference type="PROSITE" id="PS50181">
    <property type="entry name" value="FBOX"/>
    <property type="match status" value="1"/>
</dbReference>
<gene>
    <name evidence="2" type="ORF">ZHD862_LOCUS30250</name>
</gene>
<dbReference type="SUPFAM" id="SSF52047">
    <property type="entry name" value="RNI-like"/>
    <property type="match status" value="1"/>
</dbReference>
<dbReference type="InterPro" id="IPR032675">
    <property type="entry name" value="LRR_dom_sf"/>
</dbReference>
<name>A0A815GYA1_9BILA</name>
<evidence type="ECO:0000313" key="2">
    <source>
        <dbReference type="EMBL" id="CAF1344992.1"/>
    </source>
</evidence>
<dbReference type="EMBL" id="CAJNOT010002811">
    <property type="protein sequence ID" value="CAF1344992.1"/>
    <property type="molecule type" value="Genomic_DNA"/>
</dbReference>
<sequence length="601" mass="70725">MTKFEHLPNELVLDILTYLDSYDLFVSLFNLNIRLNTLIYAQPLSINLGNSLSKYLLDRYYQSVLSPARNQIHTLKLSDTYGRMSNFLKNDNQIQIDFETRKFILSQVKSLILCNPKTTSLNRVLKYVSNIEHICISIGQQTQSTSNYQGLFKSLFKMKSLKRLCLDLYDALIIDDDIDASISLTDMTLTSCYIQDLAQLLRRMPNIRKLHITCYNRRNSLTNDDDNFDYSLIDGLGDYVPFLTDLKLKVMFISFEKIEVFLQQLSQLTKLTFSSITLEKYSNGLTWERIINNYLPNLEKFSLFLDETYIFEDTLVDLNEIIQSFNSSFWHRWPVVIEYYVEATDKKCLILYTLPIQESNLRTYLYGLEIRKNIDEYNQNIEKSYYNKLNQLNFIFHENPSSRNLLPTRIYSNLETFTFSFELINPTSYEIDSILINFQQVFSTSVLSKIERIYFYDRIYPTNFVSKLLNLLPNIVALHIPASSLHLSTTLPLLVTLTIDFNSTIECYSTDILRQVATHFPDIHLLYFESVHSQDIYILLSYCLRKFSHLSYLNIKFDQTNSHIDRQIFILWFNDYKQLNGLSDNVQVEFNDHNNILDISW</sequence>
<accession>A0A815GYA1</accession>
<dbReference type="Gene3D" id="3.80.10.10">
    <property type="entry name" value="Ribonuclease Inhibitor"/>
    <property type="match status" value="1"/>
</dbReference>
<dbReference type="AlphaFoldDB" id="A0A815GYA1"/>
<comment type="caution">
    <text evidence="2">The sequence shown here is derived from an EMBL/GenBank/DDBJ whole genome shotgun (WGS) entry which is preliminary data.</text>
</comment>
<evidence type="ECO:0000313" key="3">
    <source>
        <dbReference type="Proteomes" id="UP000663864"/>
    </source>
</evidence>
<dbReference type="Proteomes" id="UP000663864">
    <property type="component" value="Unassembled WGS sequence"/>
</dbReference>
<reference evidence="2" key="1">
    <citation type="submission" date="2021-02" db="EMBL/GenBank/DDBJ databases">
        <authorList>
            <person name="Nowell W R."/>
        </authorList>
    </citation>
    <scope>NUCLEOTIDE SEQUENCE</scope>
</reference>
<dbReference type="InterPro" id="IPR001810">
    <property type="entry name" value="F-box_dom"/>
</dbReference>